<feature type="coiled-coil region" evidence="1">
    <location>
        <begin position="43"/>
        <end position="109"/>
    </location>
</feature>
<reference evidence="2 3" key="1">
    <citation type="submission" date="2019-08" db="EMBL/GenBank/DDBJ databases">
        <authorList>
            <person name="Alioto T."/>
            <person name="Alioto T."/>
            <person name="Gomez Garrido J."/>
        </authorList>
    </citation>
    <scope>NUCLEOTIDE SEQUENCE [LARGE SCALE GENOMIC DNA]</scope>
</reference>
<proteinExistence type="predicted"/>
<organism evidence="2 3">
    <name type="scientific">Cinara cedri</name>
    <dbReference type="NCBI Taxonomy" id="506608"/>
    <lineage>
        <taxon>Eukaryota</taxon>
        <taxon>Metazoa</taxon>
        <taxon>Ecdysozoa</taxon>
        <taxon>Arthropoda</taxon>
        <taxon>Hexapoda</taxon>
        <taxon>Insecta</taxon>
        <taxon>Pterygota</taxon>
        <taxon>Neoptera</taxon>
        <taxon>Paraneoptera</taxon>
        <taxon>Hemiptera</taxon>
        <taxon>Sternorrhyncha</taxon>
        <taxon>Aphidomorpha</taxon>
        <taxon>Aphidoidea</taxon>
        <taxon>Aphididae</taxon>
        <taxon>Lachninae</taxon>
        <taxon>Cinara</taxon>
    </lineage>
</organism>
<evidence type="ECO:0000256" key="1">
    <source>
        <dbReference type="SAM" id="Coils"/>
    </source>
</evidence>
<keyword evidence="1" id="KW-0175">Coiled coil</keyword>
<dbReference type="Proteomes" id="UP000325440">
    <property type="component" value="Unassembled WGS sequence"/>
</dbReference>
<evidence type="ECO:0000313" key="3">
    <source>
        <dbReference type="Proteomes" id="UP000325440"/>
    </source>
</evidence>
<evidence type="ECO:0000313" key="2">
    <source>
        <dbReference type="EMBL" id="VVC33284.1"/>
    </source>
</evidence>
<sequence>MQQKNNQKNKKLLNSIVEVKIDGKLSLVSLYDDLPHFEYDLTIDNLKNSNIKLKTCIQELKQHITKLENENSHLKTTNAVVLKNITSLYKTASKEIQRKDNMINELRKSQLYAKPKIVSKMFSCNGNQNKPSPALELGIKTHQKQMEANNILKMNIQPDKNIPKTVYYKRLCHKFAMENKINEFKNKNSKENEKDKIITDKKYPTLELETETHAKRTTEDNNSCKPEDQIENKDLIVNEFTDKNIMNTVHCKPLYQKFDEENETIEFENKKPEEIDKIITDKKNEDLNLKLNVYQKQIEVINNSGKPENLNIPKTVFCQRPCQKFDNENKSIEFENKNIEEIDEIIANKKTSAVNLEIETHSKRTTEDINNSSKSEDQIENKDLTVVFTDKNIMNTVYCKPLYQKFDKENEPIEFENKKPEEIDKIITDKKNEDINLRLNVYQKQIEVINNSDKPENQNEINDDFTTNIQPNKNISKTVCYQRLCQKLDKVNETIKFENKKPEEIDKIITNKITEDKNELNNINKSIHQYNPMSDKSSETSLNTSESNQLPVHFEVEHGALFRNSRKRKVIMLSTSDDNKPITRKGRRVKLITIKNNYSQPIPSFNGAKKTEIDFSKNSIHIEKVVESSSLFYIPQVKKRRTMNFGDCNS</sequence>
<dbReference type="OrthoDB" id="1938039at2759"/>
<accession>A0A5E4MTH2</accession>
<dbReference type="EMBL" id="CABPRJ010000966">
    <property type="protein sequence ID" value="VVC33284.1"/>
    <property type="molecule type" value="Genomic_DNA"/>
</dbReference>
<gene>
    <name evidence="2" type="ORF">CINCED_3A003409</name>
</gene>
<name>A0A5E4MTH2_9HEMI</name>
<protein>
    <submittedName>
        <fullName evidence="2">Uncharacterized protein</fullName>
    </submittedName>
</protein>
<keyword evidence="3" id="KW-1185">Reference proteome</keyword>
<dbReference type="AlphaFoldDB" id="A0A5E4MTH2"/>